<dbReference type="InterPro" id="IPR046863">
    <property type="entry name" value="MbnP-like_dom"/>
</dbReference>
<reference evidence="2 3" key="1">
    <citation type="submission" date="2016-10" db="EMBL/GenBank/DDBJ databases">
        <authorList>
            <person name="de Groot N.N."/>
        </authorList>
    </citation>
    <scope>NUCLEOTIDE SEQUENCE [LARGE SCALE GENOMIC DNA]</scope>
    <source>
        <strain evidence="2 3">DSM 25186</strain>
    </source>
</reference>
<name>A0A1G9VTA0_9BACT</name>
<dbReference type="AlphaFoldDB" id="A0A1G9VTA0"/>
<dbReference type="OrthoDB" id="1422031at2"/>
<evidence type="ECO:0000313" key="2">
    <source>
        <dbReference type="EMBL" id="SDM75492.1"/>
    </source>
</evidence>
<evidence type="ECO:0000313" key="3">
    <source>
        <dbReference type="Proteomes" id="UP000198510"/>
    </source>
</evidence>
<dbReference type="STRING" id="1075417.SAMN05421823_1242"/>
<dbReference type="Pfam" id="PF20243">
    <property type="entry name" value="MbnP"/>
    <property type="match status" value="1"/>
</dbReference>
<accession>A0A1G9VTA0</accession>
<keyword evidence="3" id="KW-1185">Reference proteome</keyword>
<gene>
    <name evidence="2" type="ORF">SAMN05421823_1242</name>
</gene>
<dbReference type="EMBL" id="FNFO01000024">
    <property type="protein sequence ID" value="SDM75492.1"/>
    <property type="molecule type" value="Genomic_DNA"/>
</dbReference>
<feature type="domain" description="Copper-binding protein MbnP-like" evidence="1">
    <location>
        <begin position="34"/>
        <end position="225"/>
    </location>
</feature>
<proteinExistence type="predicted"/>
<evidence type="ECO:0000259" key="1">
    <source>
        <dbReference type="Pfam" id="PF20243"/>
    </source>
</evidence>
<organism evidence="2 3">
    <name type="scientific">Catalinimonas alkaloidigena</name>
    <dbReference type="NCBI Taxonomy" id="1075417"/>
    <lineage>
        <taxon>Bacteria</taxon>
        <taxon>Pseudomonadati</taxon>
        <taxon>Bacteroidota</taxon>
        <taxon>Cytophagia</taxon>
        <taxon>Cytophagales</taxon>
        <taxon>Catalimonadaceae</taxon>
        <taxon>Catalinimonas</taxon>
    </lineage>
</organism>
<protein>
    <recommendedName>
        <fullName evidence="1">Copper-binding protein MbnP-like domain-containing protein</fullName>
    </recommendedName>
</protein>
<sequence>MPTLQKLCSPLALLLVLWACEKDSGETPQPLPSTGTVRLTFDLMAGEKPLTLNSPFLTKAEDTVSIRKFKYYVSNVKVRNQQTGDFYQVPDSYYLITAPDLAATQIVTLVGVPVGTYDQLELAIGVDNGHNTSIDQVGDLDPANDMAWNWHTGYKFLLLEGIYSGDTARNRPVTYHIGSDLNYRILTFSLRDLDLPALLVATQDTVTVVMETNVLEVFETPHLIDLDTLNFAMFEPVTSGQIADNYADGMLRVRAVENRP</sequence>
<dbReference type="Proteomes" id="UP000198510">
    <property type="component" value="Unassembled WGS sequence"/>
</dbReference>
<dbReference type="RefSeq" id="WP_089688822.1">
    <property type="nucleotide sequence ID" value="NZ_FNFO01000024.1"/>
</dbReference>